<proteinExistence type="predicted"/>
<name>A0A923NIX7_WEICO</name>
<evidence type="ECO:0000313" key="1">
    <source>
        <dbReference type="EMBL" id="MBC6499796.1"/>
    </source>
</evidence>
<reference evidence="1" key="1">
    <citation type="submission" date="2020-08" db="EMBL/GenBank/DDBJ databases">
        <title>Complete genome sequence of Weissella confusa strain FS54 provides insights into metabolic potential.</title>
        <authorList>
            <person name="Fhoula I."/>
            <person name="Najjari A."/>
            <person name="Lekired A."/>
            <person name="Bessrour-Aouam N."/>
            <person name="Jaballah S."/>
            <person name="Klibi N."/>
            <person name="Ouzari H.-I."/>
        </authorList>
    </citation>
    <scope>NUCLEOTIDE SEQUENCE</scope>
    <source>
        <strain evidence="1">FS54</strain>
    </source>
</reference>
<comment type="caution">
    <text evidence="1">The sequence shown here is derived from an EMBL/GenBank/DDBJ whole genome shotgun (WGS) entry which is preliminary data.</text>
</comment>
<gene>
    <name evidence="1" type="ORF">H7R52_18695</name>
</gene>
<evidence type="ECO:0000313" key="2">
    <source>
        <dbReference type="Proteomes" id="UP000650485"/>
    </source>
</evidence>
<organism evidence="1 2">
    <name type="scientific">Weissella confusa</name>
    <name type="common">Lactobacillus confusus</name>
    <dbReference type="NCBI Taxonomy" id="1583"/>
    <lineage>
        <taxon>Bacteria</taxon>
        <taxon>Bacillati</taxon>
        <taxon>Bacillota</taxon>
        <taxon>Bacilli</taxon>
        <taxon>Lactobacillales</taxon>
        <taxon>Lactobacillaceae</taxon>
        <taxon>Weissella</taxon>
    </lineage>
</organism>
<dbReference type="AlphaFoldDB" id="A0A923NIX7"/>
<dbReference type="Proteomes" id="UP000650485">
    <property type="component" value="Unassembled WGS sequence"/>
</dbReference>
<protein>
    <submittedName>
        <fullName evidence="1">Uncharacterized protein</fullName>
    </submittedName>
</protein>
<dbReference type="EMBL" id="JACSZT010000022">
    <property type="protein sequence ID" value="MBC6499796.1"/>
    <property type="molecule type" value="Genomic_DNA"/>
</dbReference>
<sequence length="65" mass="7411">MTKSKLWRLITLFLVIEIVSQSTHIFAIDSLENKRLMVQQMARADADYGQRVADAIGVDMTDIEL</sequence>
<accession>A0A923NIX7</accession>